<dbReference type="RefSeq" id="WP_251777726.1">
    <property type="nucleotide sequence ID" value="NZ_JAMKFE010000004.1"/>
</dbReference>
<evidence type="ECO:0000313" key="4">
    <source>
        <dbReference type="Proteomes" id="UP001165541"/>
    </source>
</evidence>
<reference evidence="3" key="1">
    <citation type="submission" date="2022-05" db="EMBL/GenBank/DDBJ databases">
        <title>Schlegelella sp. nov., isolated from mangrove soil.</title>
        <authorList>
            <person name="Liu Y."/>
            <person name="Ge X."/>
            <person name="Liu W."/>
        </authorList>
    </citation>
    <scope>NUCLEOTIDE SEQUENCE</scope>
    <source>
        <strain evidence="3">S2-27</strain>
    </source>
</reference>
<sequence length="406" mass="41568">MLQPFSVLNRRARTAALAFASALALVACGGGGGGGDDDDGGGGGGEQRAGVYASGRVEGYGSVVVNGVHYDHASATVRDEDGNTVNSAYLRLGTVVDVVGGPISVDASGVPRSTASELRFASQIRGPVTALGADSMTVLGQTVSLSAITVFEGFTGGRAGLDVGDLVEVSGFLDAGTGAYAASRVEFEDHLNGYRLQGRVANLNTGAQTFTIGGATISYAAVASGDRPPLENGLLVRALLQTTQQSGAWVATELRDSRREVEDVEAAEVEGYVSGFASLAEFQVDGLPVDASGAGVDFEDGSSAGVVDGVRVEVEGEILDGVLVARKVEFEDDDDDEDKFEVSGLIESINLLAQTFVVQGVTVEFAGATLEGGTLLNLQTGARVEVEGGLTDSGAQLDASVIRFDD</sequence>
<feature type="chain" id="PRO_5045602242" evidence="1">
    <location>
        <begin position="30"/>
        <end position="406"/>
    </location>
</feature>
<feature type="domain" description="DUF5666" evidence="2">
    <location>
        <begin position="125"/>
        <end position="186"/>
    </location>
</feature>
<gene>
    <name evidence="3" type="ORF">M8A51_08235</name>
</gene>
<comment type="caution">
    <text evidence="3">The sequence shown here is derived from an EMBL/GenBank/DDBJ whole genome shotgun (WGS) entry which is preliminary data.</text>
</comment>
<keyword evidence="1" id="KW-0732">Signal</keyword>
<evidence type="ECO:0000256" key="1">
    <source>
        <dbReference type="SAM" id="SignalP"/>
    </source>
</evidence>
<feature type="signal peptide" evidence="1">
    <location>
        <begin position="1"/>
        <end position="29"/>
    </location>
</feature>
<dbReference type="EMBL" id="JAMKFE010000004">
    <property type="protein sequence ID" value="MCM5679518.1"/>
    <property type="molecule type" value="Genomic_DNA"/>
</dbReference>
<feature type="domain" description="DUF5666" evidence="2">
    <location>
        <begin position="344"/>
        <end position="402"/>
    </location>
</feature>
<accession>A0ABT0YNR3</accession>
<protein>
    <submittedName>
        <fullName evidence="3">DUF5666 domain-containing protein</fullName>
    </submittedName>
</protein>
<evidence type="ECO:0000313" key="3">
    <source>
        <dbReference type="EMBL" id="MCM5679518.1"/>
    </source>
</evidence>
<dbReference type="Proteomes" id="UP001165541">
    <property type="component" value="Unassembled WGS sequence"/>
</dbReference>
<proteinExistence type="predicted"/>
<feature type="domain" description="DUF5666" evidence="2">
    <location>
        <begin position="270"/>
        <end position="329"/>
    </location>
</feature>
<dbReference type="Pfam" id="PF18914">
    <property type="entry name" value="DUF5666"/>
    <property type="match status" value="3"/>
</dbReference>
<organism evidence="3 4">
    <name type="scientific">Caldimonas mangrovi</name>
    <dbReference type="NCBI Taxonomy" id="2944811"/>
    <lineage>
        <taxon>Bacteria</taxon>
        <taxon>Pseudomonadati</taxon>
        <taxon>Pseudomonadota</taxon>
        <taxon>Betaproteobacteria</taxon>
        <taxon>Burkholderiales</taxon>
        <taxon>Sphaerotilaceae</taxon>
        <taxon>Caldimonas</taxon>
    </lineage>
</organism>
<keyword evidence="4" id="KW-1185">Reference proteome</keyword>
<name>A0ABT0YNR3_9BURK</name>
<dbReference type="InterPro" id="IPR043724">
    <property type="entry name" value="DUF5666"/>
</dbReference>
<evidence type="ECO:0000259" key="2">
    <source>
        <dbReference type="Pfam" id="PF18914"/>
    </source>
</evidence>